<dbReference type="GO" id="GO:0005886">
    <property type="term" value="C:plasma membrane"/>
    <property type="evidence" value="ECO:0007669"/>
    <property type="project" value="TreeGrafter"/>
</dbReference>
<dbReference type="InterPro" id="IPR007844">
    <property type="entry name" value="AsmA"/>
</dbReference>
<sequence>MSDAAENPSGRIARLFRVLAFGSGALLVAAFAVAYCVATLELYSPVRQEQAGEMLTRIFGRPVEVRGPVVLTPGLRLGVRIEDSYIERSSGGGSAKARVFETVEFDAPYSLLRGNASGIRNFRMSGAEIEYHADGSGSTEQTTSAFELPSTLINSAIFDNLELTDVLFRFVDEADGWNETFQIKSLKLETPEGAQSTDAQIDAAVNGTPLTATGTVPASARALEEKSGPFELTIAFPGLETGLNGTVDTSEKIARIKGNLTSNSPSIAALLASLGLESAVDGKATLTWSSSGPVNSLDIDELKLDFEGDNGDAVTIAGKVDDIFQGSIFDVRFDTRLAPPEKAPESAFAVNLKEISGRVSGPLDALAVDQAHITTDAVLLEFDEIGPITVGRVIKGADDRVGLKDITILDGPKNAPYLEMKGEVEDILAFAGVSLSGSYRFPAALLLNRPAEDAPELGQVKGTVSLNEASGAFGLDELSGEVTGSDLLKLKFEMAIPEFRVLEDLEFSTQLAMKQPEKILKALGIETARSFPALGFNGSSGLSPAGAKLSGELSAGVTQIRTELDLKPEQDSNALMLAGSISSTEMDFTDLADLSEFAKLATAGVEDDDSIELNKEFEETLRADIALNVKKIVAGKKHAGNLTGNLRYDNDHLQLAGLKLDFIGGKVTGDFGVTLGKDNWPASAHGRMEKFPLSSLMNEVGMQAPVSSTVYASFDVTGNAASETGFLKSLSGNVTASLWGGTLPNRLLDLTGLNVFTWLVTSNQDHTTKIVCAVLPLHFKNGTATSKRMIVETQNVQLVGAGSVDFRSGALDLSFAPRAKRKQLVEIVSPFEIHGTLGKPDVKVRDAGPGRAIGEVVSLPLNLVSHIFRGSGPIDEMAKPCVLPKNSGPK</sequence>
<accession>A0A0M7AYV8</accession>
<protein>
    <recommendedName>
        <fullName evidence="1">AsmA domain-containing protein</fullName>
    </recommendedName>
</protein>
<dbReference type="Proteomes" id="UP000049983">
    <property type="component" value="Unassembled WGS sequence"/>
</dbReference>
<proteinExistence type="predicted"/>
<dbReference type="GeneID" id="97672813"/>
<dbReference type="Pfam" id="PF05170">
    <property type="entry name" value="AsmA"/>
    <property type="match status" value="1"/>
</dbReference>
<dbReference type="OrthoDB" id="8429176at2"/>
<keyword evidence="3" id="KW-1185">Reference proteome</keyword>
<dbReference type="RefSeq" id="WP_055119999.1">
    <property type="nucleotide sequence ID" value="NZ_CXWA01000009.1"/>
</dbReference>
<dbReference type="PANTHER" id="PTHR30441">
    <property type="entry name" value="DUF748 DOMAIN-CONTAINING PROTEIN"/>
    <property type="match status" value="1"/>
</dbReference>
<evidence type="ECO:0000259" key="1">
    <source>
        <dbReference type="Pfam" id="PF05170"/>
    </source>
</evidence>
<evidence type="ECO:0000313" key="3">
    <source>
        <dbReference type="Proteomes" id="UP000049983"/>
    </source>
</evidence>
<name>A0A0M7AYV8_9HYPH</name>
<dbReference type="AlphaFoldDB" id="A0A0M7AYV8"/>
<dbReference type="InterPro" id="IPR052894">
    <property type="entry name" value="AsmA-related"/>
</dbReference>
<reference evidence="3" key="1">
    <citation type="submission" date="2015-07" db="EMBL/GenBank/DDBJ databases">
        <authorList>
            <person name="Rodrigo-Torres Lidia"/>
            <person name="Arahal R.David."/>
        </authorList>
    </citation>
    <scope>NUCLEOTIDE SEQUENCE [LARGE SCALE GENOMIC DNA]</scope>
    <source>
        <strain evidence="3">CECT 5096</strain>
    </source>
</reference>
<organism evidence="2 3">
    <name type="scientific">Roseibium album</name>
    <dbReference type="NCBI Taxonomy" id="311410"/>
    <lineage>
        <taxon>Bacteria</taxon>
        <taxon>Pseudomonadati</taxon>
        <taxon>Pseudomonadota</taxon>
        <taxon>Alphaproteobacteria</taxon>
        <taxon>Hyphomicrobiales</taxon>
        <taxon>Stappiaceae</taxon>
        <taxon>Roseibium</taxon>
    </lineage>
</organism>
<feature type="domain" description="AsmA" evidence="1">
    <location>
        <begin position="614"/>
        <end position="787"/>
    </location>
</feature>
<dbReference type="STRING" id="311410.LA5095_04994"/>
<dbReference type="EMBL" id="CXWC01000015">
    <property type="protein sequence ID" value="CTQ78327.1"/>
    <property type="molecule type" value="Genomic_DNA"/>
</dbReference>
<dbReference type="PANTHER" id="PTHR30441:SF4">
    <property type="entry name" value="PROTEIN ASMA"/>
    <property type="match status" value="1"/>
</dbReference>
<evidence type="ECO:0000313" key="2">
    <source>
        <dbReference type="EMBL" id="CTQ78327.1"/>
    </source>
</evidence>
<gene>
    <name evidence="2" type="ORF">LA5096_05569</name>
</gene>
<dbReference type="GO" id="GO:0090313">
    <property type="term" value="P:regulation of protein targeting to membrane"/>
    <property type="evidence" value="ECO:0007669"/>
    <property type="project" value="TreeGrafter"/>
</dbReference>